<dbReference type="EMBL" id="JASNVP010000009">
    <property type="protein sequence ID" value="MDK4326809.1"/>
    <property type="molecule type" value="Genomic_DNA"/>
</dbReference>
<proteinExistence type="predicted"/>
<organism evidence="1 2">
    <name type="scientific">Corynebacterium propinquum</name>
    <dbReference type="NCBI Taxonomy" id="43769"/>
    <lineage>
        <taxon>Bacteria</taxon>
        <taxon>Bacillati</taxon>
        <taxon>Actinomycetota</taxon>
        <taxon>Actinomycetes</taxon>
        <taxon>Mycobacteriales</taxon>
        <taxon>Corynebacteriaceae</taxon>
        <taxon>Corynebacterium</taxon>
    </lineage>
</organism>
<accession>A0AAP4BWQ5</accession>
<evidence type="ECO:0000313" key="1">
    <source>
        <dbReference type="EMBL" id="MDK4326809.1"/>
    </source>
</evidence>
<protein>
    <submittedName>
        <fullName evidence="1">Uncharacterized protein</fullName>
    </submittedName>
</protein>
<evidence type="ECO:0000313" key="2">
    <source>
        <dbReference type="Proteomes" id="UP001226160"/>
    </source>
</evidence>
<dbReference type="Proteomes" id="UP001226160">
    <property type="component" value="Unassembled WGS sequence"/>
</dbReference>
<reference evidence="1" key="1">
    <citation type="submission" date="2023-05" db="EMBL/GenBank/DDBJ databases">
        <title>Metabolic capabilities are highly conserved among human nasal-associated Corynebacterium species in pangenomic analyses.</title>
        <authorList>
            <person name="Tran T.H."/>
            <person name="Roberts A.Q."/>
            <person name="Escapa I.F."/>
            <person name="Gao W."/>
            <person name="Conlan S."/>
            <person name="Kong H."/>
            <person name="Segre J.A."/>
            <person name="Kelly M.S."/>
            <person name="Lemon K.P."/>
        </authorList>
    </citation>
    <scope>NUCLEOTIDE SEQUENCE</scope>
    <source>
        <strain evidence="1">KPL2654</strain>
    </source>
</reference>
<dbReference type="RefSeq" id="WP_284589984.1">
    <property type="nucleotide sequence ID" value="NZ_JASNVP010000009.1"/>
</dbReference>
<gene>
    <name evidence="1" type="ORF">QPX54_09880</name>
</gene>
<dbReference type="AlphaFoldDB" id="A0AAP4BWQ5"/>
<comment type="caution">
    <text evidence="1">The sequence shown here is derived from an EMBL/GenBank/DDBJ whole genome shotgun (WGS) entry which is preliminary data.</text>
</comment>
<sequence>MFTHPASADFATDLHADNIIADCAIIMAGTDQEATWMVSHSGKIAELIDDCGVISYSIYSDEQAHAHGIYDHIGAIIDDADREEFLKLFK</sequence>
<name>A0AAP4BWQ5_9CORY</name>